<feature type="binding site" evidence="15">
    <location>
        <position position="19"/>
    </location>
    <ligand>
        <name>Mg(2+)</name>
        <dbReference type="ChEBI" id="CHEBI:18420"/>
        <label>2</label>
    </ligand>
</feature>
<reference evidence="18 19" key="1">
    <citation type="submission" date="2017-08" db="EMBL/GenBank/DDBJ databases">
        <authorList>
            <person name="de Groot N.N."/>
        </authorList>
    </citation>
    <scope>NUCLEOTIDE SEQUENCE [LARGE SCALE GENOMIC DNA]</scope>
    <source>
        <strain evidence="18 19">HM2</strain>
    </source>
</reference>
<evidence type="ECO:0000256" key="12">
    <source>
        <dbReference type="ARBA" id="ARBA00031200"/>
    </source>
</evidence>
<dbReference type="InterPro" id="IPR011642">
    <property type="entry name" value="Gate_dom"/>
</dbReference>
<keyword evidence="15" id="KW-0460">Magnesium</keyword>
<feature type="binding site" evidence="14">
    <location>
        <begin position="114"/>
        <end position="117"/>
    </location>
    <ligand>
        <name>GTP</name>
        <dbReference type="ChEBI" id="CHEBI:37565"/>
        <label>1</label>
    </ligand>
</feature>
<dbReference type="EMBL" id="UHJL01000002">
    <property type="protein sequence ID" value="SUQ24307.1"/>
    <property type="molecule type" value="Genomic_DNA"/>
</dbReference>
<comment type="similarity">
    <text evidence="16">Belongs to the TRAFAC class TrmE-Era-EngA-EngB-Septin-like GTPase superfamily. FeoB GTPase (TC 9.A.8) family.</text>
</comment>
<dbReference type="InterPro" id="IPR011640">
    <property type="entry name" value="Fe2_transport_prot_B_C"/>
</dbReference>
<evidence type="ECO:0000256" key="1">
    <source>
        <dbReference type="ARBA" id="ARBA00004651"/>
    </source>
</evidence>
<feature type="transmembrane region" description="Helical" evidence="16">
    <location>
        <begin position="512"/>
        <end position="533"/>
    </location>
</feature>
<dbReference type="SUPFAM" id="SSF52540">
    <property type="entry name" value="P-loop containing nucleoside triphosphate hydrolases"/>
    <property type="match status" value="1"/>
</dbReference>
<dbReference type="CDD" id="cd01879">
    <property type="entry name" value="FeoB"/>
    <property type="match status" value="1"/>
</dbReference>
<dbReference type="Proteomes" id="UP000255423">
    <property type="component" value="Unassembled WGS sequence"/>
</dbReference>
<dbReference type="PROSITE" id="PS51711">
    <property type="entry name" value="G_FEOB"/>
    <property type="match status" value="1"/>
</dbReference>
<evidence type="ECO:0000256" key="16">
    <source>
        <dbReference type="RuleBase" id="RU362098"/>
    </source>
</evidence>
<evidence type="ECO:0000256" key="4">
    <source>
        <dbReference type="ARBA" id="ARBA00022496"/>
    </source>
</evidence>
<feature type="transmembrane region" description="Helical" evidence="16">
    <location>
        <begin position="452"/>
        <end position="471"/>
    </location>
</feature>
<dbReference type="GO" id="GO:0015093">
    <property type="term" value="F:ferrous iron transmembrane transporter activity"/>
    <property type="evidence" value="ECO:0007669"/>
    <property type="project" value="UniProtKB-UniRule"/>
</dbReference>
<evidence type="ECO:0000313" key="19">
    <source>
        <dbReference type="Proteomes" id="UP000255423"/>
    </source>
</evidence>
<dbReference type="PANTHER" id="PTHR43185">
    <property type="entry name" value="FERROUS IRON TRANSPORT PROTEIN B"/>
    <property type="match status" value="1"/>
</dbReference>
<feature type="transmembrane region" description="Helical" evidence="16">
    <location>
        <begin position="620"/>
        <end position="637"/>
    </location>
</feature>
<evidence type="ECO:0000256" key="5">
    <source>
        <dbReference type="ARBA" id="ARBA00022692"/>
    </source>
</evidence>
<evidence type="ECO:0000259" key="17">
    <source>
        <dbReference type="PROSITE" id="PS51711"/>
    </source>
</evidence>
<comment type="subcellular location">
    <subcellularLocation>
        <location evidence="16">Cell inner membrane</location>
        <topology evidence="16">Multi-pass membrane protein</topology>
    </subcellularLocation>
    <subcellularLocation>
        <location evidence="1">Cell membrane</location>
        <topology evidence="1">Multi-pass membrane protein</topology>
    </subcellularLocation>
</comment>
<evidence type="ECO:0000256" key="13">
    <source>
        <dbReference type="NCBIfam" id="TIGR00437"/>
    </source>
</evidence>
<dbReference type="Pfam" id="PF07670">
    <property type="entry name" value="Gate"/>
    <property type="match status" value="2"/>
</dbReference>
<dbReference type="InterPro" id="IPR027417">
    <property type="entry name" value="P-loop_NTPase"/>
</dbReference>
<feature type="domain" description="FeoB-type G" evidence="17">
    <location>
        <begin position="1"/>
        <end position="163"/>
    </location>
</feature>
<organism evidence="18 19">
    <name type="scientific">Fibrobacter succinogenes</name>
    <name type="common">Bacteroides succinogenes</name>
    <dbReference type="NCBI Taxonomy" id="833"/>
    <lineage>
        <taxon>Bacteria</taxon>
        <taxon>Pseudomonadati</taxon>
        <taxon>Fibrobacterota</taxon>
        <taxon>Fibrobacteria</taxon>
        <taxon>Fibrobacterales</taxon>
        <taxon>Fibrobacteraceae</taxon>
        <taxon>Fibrobacter</taxon>
    </lineage>
</organism>
<gene>
    <name evidence="18" type="ORF">SAMN05661053_1703</name>
</gene>
<feature type="binding site" evidence="14">
    <location>
        <begin position="54"/>
        <end position="57"/>
    </location>
    <ligand>
        <name>GTP</name>
        <dbReference type="ChEBI" id="CHEBI:37565"/>
        <label>1</label>
    </ligand>
</feature>
<keyword evidence="3" id="KW-1003">Cell membrane</keyword>
<dbReference type="InterPro" id="IPR041069">
    <property type="entry name" value="FeoB_Cyto"/>
</dbReference>
<dbReference type="Pfam" id="PF17910">
    <property type="entry name" value="FeoB_Cyto"/>
    <property type="match status" value="1"/>
</dbReference>
<keyword evidence="4 16" id="KW-0410">Iron transport</keyword>
<keyword evidence="15" id="KW-0479">Metal-binding</keyword>
<name>A0A380S516_FIBSU</name>
<feature type="transmembrane region" description="Helical" evidence="16">
    <location>
        <begin position="290"/>
        <end position="312"/>
    </location>
</feature>
<evidence type="ECO:0000256" key="10">
    <source>
        <dbReference type="ARBA" id="ARBA00023134"/>
    </source>
</evidence>
<feature type="transmembrane region" description="Helical" evidence="16">
    <location>
        <begin position="424"/>
        <end position="446"/>
    </location>
</feature>
<dbReference type="AlphaFoldDB" id="A0A380S516"/>
<evidence type="ECO:0000313" key="18">
    <source>
        <dbReference type="EMBL" id="SUQ24307.1"/>
    </source>
</evidence>
<protein>
    <recommendedName>
        <fullName evidence="12 13">Ferrous iron transport protein B</fullName>
    </recommendedName>
</protein>
<dbReference type="GO" id="GO:0005525">
    <property type="term" value="F:GTP binding"/>
    <property type="evidence" value="ECO:0007669"/>
    <property type="project" value="UniProtKB-KW"/>
</dbReference>
<dbReference type="GO" id="GO:0046872">
    <property type="term" value="F:metal ion binding"/>
    <property type="evidence" value="ECO:0007669"/>
    <property type="project" value="UniProtKB-KW"/>
</dbReference>
<keyword evidence="6 14" id="KW-0547">Nucleotide-binding</keyword>
<dbReference type="InterPro" id="IPR050860">
    <property type="entry name" value="FeoB_GTPase"/>
</dbReference>
<evidence type="ECO:0000256" key="15">
    <source>
        <dbReference type="PIRSR" id="PIRSR603373-2"/>
    </source>
</evidence>
<keyword evidence="5 16" id="KW-0812">Transmembrane</keyword>
<dbReference type="NCBIfam" id="TIGR00437">
    <property type="entry name" value="feoB"/>
    <property type="match status" value="1"/>
</dbReference>
<dbReference type="PANTHER" id="PTHR43185:SF1">
    <property type="entry name" value="FE(2+) TRANSPORTER FEOB"/>
    <property type="match status" value="1"/>
</dbReference>
<comment type="function">
    <text evidence="16">Probable transporter of a GTP-driven Fe(2+) uptake system.</text>
</comment>
<dbReference type="Gene3D" id="3.40.50.300">
    <property type="entry name" value="P-loop containing nucleotide triphosphate hydrolases"/>
    <property type="match status" value="1"/>
</dbReference>
<feature type="binding site" evidence="14">
    <location>
        <begin position="8"/>
        <end position="15"/>
    </location>
    <ligand>
        <name>GTP</name>
        <dbReference type="ChEBI" id="CHEBI:37565"/>
        <label>1</label>
    </ligand>
</feature>
<proteinExistence type="inferred from homology"/>
<dbReference type="RefSeq" id="WP_109572835.1">
    <property type="nucleotide sequence ID" value="NZ_UHJL01000002.1"/>
</dbReference>
<sequence length="676" mass="74982">MRTIALLGQPNSGKSTLFNALTGSHQHVGNWPGKTVERAEGFFTQGEELYRVVDLPGSYGLTANSAEEVVTRTYIEHGYADIVCIIVDASQLERSLYMLADFAGVKSPVMLVLNMMDVAEQKGKKIDVQKIEKLLNIPVLGFTAANLDDYPKFFETLNRALEKKAKISSEKIRDIVEREGEKSRVANLKKLEDLIASLKFDNRERFWVASKLLENDSLVRSEVETAVTPEHWKEIKEILDAEGAEGGLLTGEAKYRFVSEVLRDASEGEEKSMKLSRFDKIATHRIWGKIVAFFILVLTLAVSMMIAVPIIMGCFGLQGVAEPFVNRVCESLGWWPSVASFINSVIIGGLAVTVAMMGFVFAILVTFGLMEDTGYLARSSYVFDSWLSRLGLHGKAFMPLFSGLACTGGAVCGTRVLDTRGQRLFAMVLLWSIPCGSKVAVVLFLASVFFGSAAPLFGLVYVAMIFASFWLSSKLFGNKLMPVNERVGMIMELPPYHKPHWKILLKTVARNVWAVFKKAIAVIWFVSLLFWLISYSKDGNVEHSVLYTIGNAIEPFTQIFGMRWQLFISYIGGIFSKEASLGVMSVVFSSTTDAFSLVARNEAGANLGEMMRAVVTIPEALAFIFASMFNIPCVLAMGTTYRETHSLKWMLAIAGYYFAISLGLAFIVYHIALWVL</sequence>
<feature type="binding site" evidence="15">
    <location>
        <position position="23"/>
    </location>
    <ligand>
        <name>Mg(2+)</name>
        <dbReference type="ChEBI" id="CHEBI:18420"/>
        <label>2</label>
    </ligand>
</feature>
<accession>A0A380S516</accession>
<evidence type="ECO:0000256" key="8">
    <source>
        <dbReference type="ARBA" id="ARBA00023004"/>
    </source>
</evidence>
<keyword evidence="10 14" id="KW-0342">GTP-binding</keyword>
<dbReference type="Pfam" id="PF07664">
    <property type="entry name" value="FeoB_C"/>
    <property type="match status" value="1"/>
</dbReference>
<dbReference type="InterPro" id="IPR030389">
    <property type="entry name" value="G_FEOB_dom"/>
</dbReference>
<keyword evidence="2 16" id="KW-0813">Transport</keyword>
<keyword evidence="7 16" id="KW-1133">Transmembrane helix</keyword>
<feature type="binding site" evidence="14">
    <location>
        <begin position="33"/>
        <end position="37"/>
    </location>
    <ligand>
        <name>GTP</name>
        <dbReference type="ChEBI" id="CHEBI:37565"/>
        <label>1</label>
    </ligand>
</feature>
<dbReference type="GO" id="GO:0005886">
    <property type="term" value="C:plasma membrane"/>
    <property type="evidence" value="ECO:0007669"/>
    <property type="project" value="UniProtKB-SubCell"/>
</dbReference>
<evidence type="ECO:0000256" key="9">
    <source>
        <dbReference type="ARBA" id="ARBA00023065"/>
    </source>
</evidence>
<keyword evidence="11 16" id="KW-0472">Membrane</keyword>
<evidence type="ECO:0000256" key="14">
    <source>
        <dbReference type="PIRSR" id="PIRSR603373-1"/>
    </source>
</evidence>
<evidence type="ECO:0000256" key="3">
    <source>
        <dbReference type="ARBA" id="ARBA00022475"/>
    </source>
</evidence>
<evidence type="ECO:0000256" key="2">
    <source>
        <dbReference type="ARBA" id="ARBA00022448"/>
    </source>
</evidence>
<keyword evidence="8 16" id="KW-0408">Iron</keyword>
<dbReference type="Pfam" id="PF02421">
    <property type="entry name" value="FeoB_N"/>
    <property type="match status" value="1"/>
</dbReference>
<evidence type="ECO:0000256" key="11">
    <source>
        <dbReference type="ARBA" id="ARBA00023136"/>
    </source>
</evidence>
<comment type="caution">
    <text evidence="16">Lacks conserved residue(s) required for the propagation of feature annotation.</text>
</comment>
<feature type="transmembrane region" description="Helical" evidence="16">
    <location>
        <begin position="649"/>
        <end position="672"/>
    </location>
</feature>
<evidence type="ECO:0000256" key="7">
    <source>
        <dbReference type="ARBA" id="ARBA00022989"/>
    </source>
</evidence>
<feature type="binding site" evidence="15">
    <location>
        <position position="20"/>
    </location>
    <ligand>
        <name>Mg(2+)</name>
        <dbReference type="ChEBI" id="CHEBI:18420"/>
        <label>2</label>
    </ligand>
</feature>
<keyword evidence="9" id="KW-0406">Ion transport</keyword>
<feature type="binding site" evidence="15">
    <location>
        <position position="22"/>
    </location>
    <ligand>
        <name>Mg(2+)</name>
        <dbReference type="ChEBI" id="CHEBI:18420"/>
        <label>1</label>
    </ligand>
</feature>
<evidence type="ECO:0000256" key="6">
    <source>
        <dbReference type="ARBA" id="ARBA00022741"/>
    </source>
</evidence>
<dbReference type="Gene3D" id="1.10.287.1770">
    <property type="match status" value="1"/>
</dbReference>
<dbReference type="InterPro" id="IPR003373">
    <property type="entry name" value="Fe2_transport_prot-B"/>
</dbReference>